<dbReference type="EMBL" id="CP046052">
    <property type="protein sequence ID" value="QGM45809.1"/>
    <property type="molecule type" value="Genomic_DNA"/>
</dbReference>
<dbReference type="InterPro" id="IPR000836">
    <property type="entry name" value="PRTase_dom"/>
</dbReference>
<dbReference type="PANTHER" id="PTHR47505">
    <property type="entry name" value="DNA UTILIZATION PROTEIN YHGH"/>
    <property type="match status" value="1"/>
</dbReference>
<dbReference type="SUPFAM" id="SSF53271">
    <property type="entry name" value="PRTase-like"/>
    <property type="match status" value="1"/>
</dbReference>
<protein>
    <submittedName>
        <fullName evidence="4">ComF family protein</fullName>
    </submittedName>
</protein>
<feature type="domain" description="Double zinc ribbon" evidence="3">
    <location>
        <begin position="20"/>
        <end position="69"/>
    </location>
</feature>
<dbReference type="InterPro" id="IPR029057">
    <property type="entry name" value="PRTase-like"/>
</dbReference>
<dbReference type="KEGG" id="mhey:H2LOC_008890"/>
<dbReference type="Pfam" id="PF18912">
    <property type="entry name" value="DZR_2"/>
    <property type="match status" value="1"/>
</dbReference>
<dbReference type="Proteomes" id="UP000309061">
    <property type="component" value="Chromosome"/>
</dbReference>
<dbReference type="InterPro" id="IPR044005">
    <property type="entry name" value="DZR_2"/>
</dbReference>
<dbReference type="RefSeq" id="WP_154331604.1">
    <property type="nucleotide sequence ID" value="NZ_CP046052.1"/>
</dbReference>
<dbReference type="InterPro" id="IPR051910">
    <property type="entry name" value="ComF/GntX_DNA_util-trans"/>
</dbReference>
<proteinExistence type="inferred from homology"/>
<sequence>MAESALNTLLASVRAACGGLLDVAYPPACLVCREAVGSQGGLCARCWREMSFIERPFCERLGAPFEREEGAREGMISAEAAAYPPVFRRARAVALYGGAAQVLVSRLKFHDRLELAEPMGRWMARAGAELLGDAALILPMPLHRLRLVERRYNQAAELARFVSRESGTPVDVAALERVKLTQPQVGLSRSQRAANLAGAFRVAPLAAARISGLNLVLVDDVLTTGATANAAARALLKAGAARVDLLVFARTVTAP</sequence>
<evidence type="ECO:0000259" key="2">
    <source>
        <dbReference type="Pfam" id="PF00156"/>
    </source>
</evidence>
<gene>
    <name evidence="4" type="ORF">H2LOC_008890</name>
</gene>
<organism evidence="4 5">
    <name type="scientific">Methylocystis heyeri</name>
    <dbReference type="NCBI Taxonomy" id="391905"/>
    <lineage>
        <taxon>Bacteria</taxon>
        <taxon>Pseudomonadati</taxon>
        <taxon>Pseudomonadota</taxon>
        <taxon>Alphaproteobacteria</taxon>
        <taxon>Hyphomicrobiales</taxon>
        <taxon>Methylocystaceae</taxon>
        <taxon>Methylocystis</taxon>
    </lineage>
</organism>
<dbReference type="OrthoDB" id="9779910at2"/>
<evidence type="ECO:0000259" key="3">
    <source>
        <dbReference type="Pfam" id="PF18912"/>
    </source>
</evidence>
<accession>A0A6B8KDN7</accession>
<evidence type="ECO:0000313" key="5">
    <source>
        <dbReference type="Proteomes" id="UP000309061"/>
    </source>
</evidence>
<dbReference type="AlphaFoldDB" id="A0A6B8KDN7"/>
<feature type="domain" description="Phosphoribosyltransferase" evidence="2">
    <location>
        <begin position="124"/>
        <end position="249"/>
    </location>
</feature>
<dbReference type="Gene3D" id="3.40.50.2020">
    <property type="match status" value="1"/>
</dbReference>
<dbReference type="Pfam" id="PF00156">
    <property type="entry name" value="Pribosyltran"/>
    <property type="match status" value="1"/>
</dbReference>
<evidence type="ECO:0000313" key="4">
    <source>
        <dbReference type="EMBL" id="QGM45809.1"/>
    </source>
</evidence>
<comment type="similarity">
    <text evidence="1">Belongs to the ComF/GntX family.</text>
</comment>
<keyword evidence="5" id="KW-1185">Reference proteome</keyword>
<dbReference type="PANTHER" id="PTHR47505:SF1">
    <property type="entry name" value="DNA UTILIZATION PROTEIN YHGH"/>
    <property type="match status" value="1"/>
</dbReference>
<evidence type="ECO:0000256" key="1">
    <source>
        <dbReference type="ARBA" id="ARBA00008007"/>
    </source>
</evidence>
<name>A0A6B8KDN7_9HYPH</name>
<reference evidence="4 5" key="1">
    <citation type="submission" date="2019-11" db="EMBL/GenBank/DDBJ databases">
        <title>The genome sequence of Methylocystis heyeri.</title>
        <authorList>
            <person name="Oshkin I.Y."/>
            <person name="Miroshnikov K."/>
            <person name="Dedysh S.N."/>
        </authorList>
    </citation>
    <scope>NUCLEOTIDE SEQUENCE [LARGE SCALE GENOMIC DNA]</scope>
    <source>
        <strain evidence="4 5">H2</strain>
    </source>
</reference>